<reference evidence="1 3" key="2">
    <citation type="journal article" date="2018" name="Plant J.">
        <title>The Physcomitrella patens chromosome-scale assembly reveals moss genome structure and evolution.</title>
        <authorList>
            <person name="Lang D."/>
            <person name="Ullrich K.K."/>
            <person name="Murat F."/>
            <person name="Fuchs J."/>
            <person name="Jenkins J."/>
            <person name="Haas F.B."/>
            <person name="Piednoel M."/>
            <person name="Gundlach H."/>
            <person name="Van Bel M."/>
            <person name="Meyberg R."/>
            <person name="Vives C."/>
            <person name="Morata J."/>
            <person name="Symeonidi A."/>
            <person name="Hiss M."/>
            <person name="Muchero W."/>
            <person name="Kamisugi Y."/>
            <person name="Saleh O."/>
            <person name="Blanc G."/>
            <person name="Decker E.L."/>
            <person name="van Gessel N."/>
            <person name="Grimwood J."/>
            <person name="Hayes R.D."/>
            <person name="Graham S.W."/>
            <person name="Gunter L.E."/>
            <person name="McDaniel S.F."/>
            <person name="Hoernstein S.N.W."/>
            <person name="Larsson A."/>
            <person name="Li F.W."/>
            <person name="Perroud P.F."/>
            <person name="Phillips J."/>
            <person name="Ranjan P."/>
            <person name="Rokshar D.S."/>
            <person name="Rothfels C.J."/>
            <person name="Schneider L."/>
            <person name="Shu S."/>
            <person name="Stevenson D.W."/>
            <person name="Thummler F."/>
            <person name="Tillich M."/>
            <person name="Villarreal Aguilar J.C."/>
            <person name="Widiez T."/>
            <person name="Wong G.K."/>
            <person name="Wymore A."/>
            <person name="Zhang Y."/>
            <person name="Zimmer A.D."/>
            <person name="Quatrano R.S."/>
            <person name="Mayer K.F.X."/>
            <person name="Goodstein D."/>
            <person name="Casacuberta J.M."/>
            <person name="Vandepoele K."/>
            <person name="Reski R."/>
            <person name="Cuming A.C."/>
            <person name="Tuskan G.A."/>
            <person name="Maumus F."/>
            <person name="Salse J."/>
            <person name="Schmutz J."/>
            <person name="Rensing S.A."/>
        </authorList>
    </citation>
    <scope>NUCLEOTIDE SEQUENCE [LARGE SCALE GENOMIC DNA]</scope>
    <source>
        <strain evidence="2 3">cv. Gransden 2004</strain>
    </source>
</reference>
<organism evidence="1">
    <name type="scientific">Physcomitrium patens</name>
    <name type="common">Spreading-leaved earth moss</name>
    <name type="synonym">Physcomitrella patens</name>
    <dbReference type="NCBI Taxonomy" id="3218"/>
    <lineage>
        <taxon>Eukaryota</taxon>
        <taxon>Viridiplantae</taxon>
        <taxon>Streptophyta</taxon>
        <taxon>Embryophyta</taxon>
        <taxon>Bryophyta</taxon>
        <taxon>Bryophytina</taxon>
        <taxon>Bryopsida</taxon>
        <taxon>Funariidae</taxon>
        <taxon>Funariales</taxon>
        <taxon>Funariaceae</taxon>
        <taxon>Physcomitrium</taxon>
    </lineage>
</organism>
<dbReference type="EMBL" id="ABEU02000013">
    <property type="protein sequence ID" value="PNR42728.1"/>
    <property type="molecule type" value="Genomic_DNA"/>
</dbReference>
<dbReference type="EnsemblPlants" id="Pp3c13_19021V3.1">
    <property type="protein sequence ID" value="PAC:32931313.CDS.1"/>
    <property type="gene ID" value="Pp3c13_19021"/>
</dbReference>
<protein>
    <recommendedName>
        <fullName evidence="4">XPG N-terminal domain-containing protein</fullName>
    </recommendedName>
</protein>
<dbReference type="AlphaFoldDB" id="A0A2K1JMG5"/>
<evidence type="ECO:0000313" key="1">
    <source>
        <dbReference type="EMBL" id="PNR42728.1"/>
    </source>
</evidence>
<accession>A0A2K1JMG5</accession>
<dbReference type="Gramene" id="Pp3c13_19021V3.1">
    <property type="protein sequence ID" value="PAC:32931313.CDS.1"/>
    <property type="gene ID" value="Pp3c13_19021"/>
</dbReference>
<sequence length="110" mass="13047">MSRVGISTLLSPLIQRMSLYKIERIKIVVDINALMFIMSKCAIRHHLKKKFSLKEANDVLHYEEFERTEYGSYCIDTIKKAMEILRDEFYCVFVFDGKTFPEKQLDIWTS</sequence>
<name>A0A2K1JMG5_PHYPA</name>
<dbReference type="SUPFAM" id="SSF88723">
    <property type="entry name" value="PIN domain-like"/>
    <property type="match status" value="1"/>
</dbReference>
<gene>
    <name evidence="1" type="ORF">PHYPA_017558</name>
</gene>
<evidence type="ECO:0000313" key="3">
    <source>
        <dbReference type="Proteomes" id="UP000006727"/>
    </source>
</evidence>
<evidence type="ECO:0008006" key="4">
    <source>
        <dbReference type="Google" id="ProtNLM"/>
    </source>
</evidence>
<dbReference type="Gene3D" id="3.40.50.1010">
    <property type="entry name" value="5'-nuclease"/>
    <property type="match status" value="1"/>
</dbReference>
<evidence type="ECO:0000313" key="2">
    <source>
        <dbReference type="EnsemblPlants" id="PAC:32931313.CDS.1"/>
    </source>
</evidence>
<dbReference type="InParanoid" id="A0A2K1JMG5"/>
<dbReference type="InterPro" id="IPR029060">
    <property type="entry name" value="PIN-like_dom_sf"/>
</dbReference>
<proteinExistence type="predicted"/>
<dbReference type="Proteomes" id="UP000006727">
    <property type="component" value="Chromosome 13"/>
</dbReference>
<reference evidence="1 3" key="1">
    <citation type="journal article" date="2008" name="Science">
        <title>The Physcomitrella genome reveals evolutionary insights into the conquest of land by plants.</title>
        <authorList>
            <person name="Rensing S."/>
            <person name="Lang D."/>
            <person name="Zimmer A."/>
            <person name="Terry A."/>
            <person name="Salamov A."/>
            <person name="Shapiro H."/>
            <person name="Nishiyama T."/>
            <person name="Perroud P.-F."/>
            <person name="Lindquist E."/>
            <person name="Kamisugi Y."/>
            <person name="Tanahashi T."/>
            <person name="Sakakibara K."/>
            <person name="Fujita T."/>
            <person name="Oishi K."/>
            <person name="Shin-I T."/>
            <person name="Kuroki Y."/>
            <person name="Toyoda A."/>
            <person name="Suzuki Y."/>
            <person name="Hashimoto A."/>
            <person name="Yamaguchi K."/>
            <person name="Sugano A."/>
            <person name="Kohara Y."/>
            <person name="Fujiyama A."/>
            <person name="Anterola A."/>
            <person name="Aoki S."/>
            <person name="Ashton N."/>
            <person name="Barbazuk W.B."/>
            <person name="Barker E."/>
            <person name="Bennetzen J."/>
            <person name="Bezanilla M."/>
            <person name="Blankenship R."/>
            <person name="Cho S.H."/>
            <person name="Dutcher S."/>
            <person name="Estelle M."/>
            <person name="Fawcett J.A."/>
            <person name="Gundlach H."/>
            <person name="Hanada K."/>
            <person name="Heyl A."/>
            <person name="Hicks K.A."/>
            <person name="Hugh J."/>
            <person name="Lohr M."/>
            <person name="Mayer K."/>
            <person name="Melkozernov A."/>
            <person name="Murata T."/>
            <person name="Nelson D."/>
            <person name="Pils B."/>
            <person name="Prigge M."/>
            <person name="Reiss B."/>
            <person name="Renner T."/>
            <person name="Rombauts S."/>
            <person name="Rushton P."/>
            <person name="Sanderfoot A."/>
            <person name="Schween G."/>
            <person name="Shiu S.-H."/>
            <person name="Stueber K."/>
            <person name="Theodoulou F.L."/>
            <person name="Tu H."/>
            <person name="Van de Peer Y."/>
            <person name="Verrier P.J."/>
            <person name="Waters E."/>
            <person name="Wood A."/>
            <person name="Yang L."/>
            <person name="Cove D."/>
            <person name="Cuming A."/>
            <person name="Hasebe M."/>
            <person name="Lucas S."/>
            <person name="Mishler D.B."/>
            <person name="Reski R."/>
            <person name="Grigoriev I."/>
            <person name="Quatrano R.S."/>
            <person name="Boore J.L."/>
        </authorList>
    </citation>
    <scope>NUCLEOTIDE SEQUENCE [LARGE SCALE GENOMIC DNA]</scope>
    <source>
        <strain evidence="2 3">cv. Gransden 2004</strain>
    </source>
</reference>
<reference evidence="2" key="3">
    <citation type="submission" date="2020-12" db="UniProtKB">
        <authorList>
            <consortium name="EnsemblPlants"/>
        </authorList>
    </citation>
    <scope>IDENTIFICATION</scope>
</reference>
<keyword evidence="3" id="KW-1185">Reference proteome</keyword>